<name>A0A916K4D3_9BACL</name>
<dbReference type="PANTHER" id="PTHR43649:SF30">
    <property type="entry name" value="ABC TRANSPORTER SUBSTRATE-BINDING PROTEIN"/>
    <property type="match status" value="1"/>
</dbReference>
<gene>
    <name evidence="3" type="primary">ugpB_3</name>
    <name evidence="3" type="ORF">PAESOLCIP111_03637</name>
</gene>
<organism evidence="3 4">
    <name type="scientific">Paenibacillus solanacearum</name>
    <dbReference type="NCBI Taxonomy" id="2048548"/>
    <lineage>
        <taxon>Bacteria</taxon>
        <taxon>Bacillati</taxon>
        <taxon>Bacillota</taxon>
        <taxon>Bacilli</taxon>
        <taxon>Bacillales</taxon>
        <taxon>Paenibacillaceae</taxon>
        <taxon>Paenibacillus</taxon>
    </lineage>
</organism>
<dbReference type="Proteomes" id="UP000693672">
    <property type="component" value="Unassembled WGS sequence"/>
</dbReference>
<reference evidence="3" key="1">
    <citation type="submission" date="2021-06" db="EMBL/GenBank/DDBJ databases">
        <authorList>
            <person name="Criscuolo A."/>
        </authorList>
    </citation>
    <scope>NUCLEOTIDE SEQUENCE</scope>
    <source>
        <strain evidence="3">CIP111600</strain>
    </source>
</reference>
<proteinExistence type="predicted"/>
<keyword evidence="2" id="KW-0732">Signal</keyword>
<dbReference type="PROSITE" id="PS51257">
    <property type="entry name" value="PROKAR_LIPOPROTEIN"/>
    <property type="match status" value="1"/>
</dbReference>
<keyword evidence="4" id="KW-1185">Reference proteome</keyword>
<sequence length="450" mass="49174">MRAKLAAVLVAVWAAAVLSGCGTDSGYDRSAEGRGGDPAEDIIEMSFYYPVDVGGPLTPTIESMVGEFMEANPKVKVRPVYTGNYDDTTVKTEAAIQGKNPPDVAILRATELFTLLDMDAIVPLDEFISQEQGSDYLSDFYPALLANAQTGGKTYGIPFQRSTVVLYYNKDAFAAAGLDPGRPPETWEQLAAMAKQLTRPGRWGIEIPSSAPTVSTWMLQALALQNGRNLMSEDGKAVYYDTAENRESLQYWLDLSRKHQAMPASIIDWETAPRDFLQGKTAMMFHTTGNLANVKLNAPFDFGVSAPPKNKRLGTPTGGGNFFIFKGIPKKNQEAAWKFIKWMTEPERVAKWSIDTGYVAVRKSAYETESMKQYIRAFPAALVGRQQLHYAQAELSTHNNDRVTKALSDGIQRALTGKAAPEEALRTAQEEADRALAPFASPVSAGSGSD</sequence>
<evidence type="ECO:0000256" key="2">
    <source>
        <dbReference type="SAM" id="SignalP"/>
    </source>
</evidence>
<feature type="region of interest" description="Disordered" evidence="1">
    <location>
        <begin position="418"/>
        <end position="450"/>
    </location>
</feature>
<dbReference type="PANTHER" id="PTHR43649">
    <property type="entry name" value="ARABINOSE-BINDING PROTEIN-RELATED"/>
    <property type="match status" value="1"/>
</dbReference>
<protein>
    <submittedName>
        <fullName evidence="3">Sn-glycerol-3-phosphate-binding periplasmic protein UgpB</fullName>
    </submittedName>
</protein>
<dbReference type="EMBL" id="CAJVAS010000016">
    <property type="protein sequence ID" value="CAG7635207.1"/>
    <property type="molecule type" value="Genomic_DNA"/>
</dbReference>
<evidence type="ECO:0000313" key="3">
    <source>
        <dbReference type="EMBL" id="CAG7635207.1"/>
    </source>
</evidence>
<dbReference type="CDD" id="cd14748">
    <property type="entry name" value="PBP2_UgpB"/>
    <property type="match status" value="1"/>
</dbReference>
<feature type="chain" id="PRO_5038689198" evidence="2">
    <location>
        <begin position="20"/>
        <end position="450"/>
    </location>
</feature>
<dbReference type="InterPro" id="IPR006059">
    <property type="entry name" value="SBP"/>
</dbReference>
<evidence type="ECO:0000313" key="4">
    <source>
        <dbReference type="Proteomes" id="UP000693672"/>
    </source>
</evidence>
<dbReference type="InterPro" id="IPR050490">
    <property type="entry name" value="Bact_solute-bd_prot1"/>
</dbReference>
<dbReference type="Pfam" id="PF13416">
    <property type="entry name" value="SBP_bac_8"/>
    <property type="match status" value="1"/>
</dbReference>
<dbReference type="AlphaFoldDB" id="A0A916K4D3"/>
<dbReference type="RefSeq" id="WP_218093383.1">
    <property type="nucleotide sequence ID" value="NZ_CAJVAS010000016.1"/>
</dbReference>
<evidence type="ECO:0000256" key="1">
    <source>
        <dbReference type="SAM" id="MobiDB-lite"/>
    </source>
</evidence>
<feature type="signal peptide" evidence="2">
    <location>
        <begin position="1"/>
        <end position="19"/>
    </location>
</feature>
<accession>A0A916K4D3</accession>
<comment type="caution">
    <text evidence="3">The sequence shown here is derived from an EMBL/GenBank/DDBJ whole genome shotgun (WGS) entry which is preliminary data.</text>
</comment>
<feature type="compositionally biased region" description="Basic and acidic residues" evidence="1">
    <location>
        <begin position="420"/>
        <end position="434"/>
    </location>
</feature>